<dbReference type="Proteomes" id="UP000494040">
    <property type="component" value="Unassembled WGS sequence"/>
</dbReference>
<keyword evidence="1" id="KW-0436">Ligase</keyword>
<evidence type="ECO:0000313" key="4">
    <source>
        <dbReference type="EnsemblMetazoa" id="XP_014251155.1"/>
    </source>
</evidence>
<keyword evidence="5" id="KW-1185">Reference proteome</keyword>
<dbReference type="AlphaFoldDB" id="A0A8I6RTE5"/>
<evidence type="ECO:0008006" key="6">
    <source>
        <dbReference type="Google" id="ProtNLM"/>
    </source>
</evidence>
<evidence type="ECO:0000256" key="3">
    <source>
        <dbReference type="ARBA" id="ARBA00022840"/>
    </source>
</evidence>
<keyword evidence="2" id="KW-0547">Nucleotide-binding</keyword>
<evidence type="ECO:0000256" key="2">
    <source>
        <dbReference type="ARBA" id="ARBA00022741"/>
    </source>
</evidence>
<reference evidence="4" key="1">
    <citation type="submission" date="2022-01" db="UniProtKB">
        <authorList>
            <consortium name="EnsemblMetazoa"/>
        </authorList>
    </citation>
    <scope>IDENTIFICATION</scope>
</reference>
<dbReference type="GO" id="GO:0070740">
    <property type="term" value="F:tubulin-glutamic acid ligase activity"/>
    <property type="evidence" value="ECO:0007669"/>
    <property type="project" value="TreeGrafter"/>
</dbReference>
<organism evidence="4 5">
    <name type="scientific">Cimex lectularius</name>
    <name type="common">Bed bug</name>
    <name type="synonym">Acanthia lectularia</name>
    <dbReference type="NCBI Taxonomy" id="79782"/>
    <lineage>
        <taxon>Eukaryota</taxon>
        <taxon>Metazoa</taxon>
        <taxon>Ecdysozoa</taxon>
        <taxon>Arthropoda</taxon>
        <taxon>Hexapoda</taxon>
        <taxon>Insecta</taxon>
        <taxon>Pterygota</taxon>
        <taxon>Neoptera</taxon>
        <taxon>Paraneoptera</taxon>
        <taxon>Hemiptera</taxon>
        <taxon>Heteroptera</taxon>
        <taxon>Panheteroptera</taxon>
        <taxon>Cimicomorpha</taxon>
        <taxon>Cimicidae</taxon>
        <taxon>Cimex</taxon>
    </lineage>
</organism>
<keyword evidence="3" id="KW-0067">ATP-binding</keyword>
<dbReference type="GO" id="GO:0000226">
    <property type="term" value="P:microtubule cytoskeleton organization"/>
    <property type="evidence" value="ECO:0007669"/>
    <property type="project" value="TreeGrafter"/>
</dbReference>
<dbReference type="GO" id="GO:0005524">
    <property type="term" value="F:ATP binding"/>
    <property type="evidence" value="ECO:0007669"/>
    <property type="project" value="UniProtKB-KW"/>
</dbReference>
<accession>A0A8I6RTE5</accession>
<dbReference type="Pfam" id="PF03133">
    <property type="entry name" value="TTL"/>
    <property type="match status" value="1"/>
</dbReference>
<dbReference type="EnsemblMetazoa" id="XM_014395669.2">
    <property type="protein sequence ID" value="XP_014251155.1"/>
    <property type="gene ID" value="LOC106667612"/>
</dbReference>
<proteinExistence type="predicted"/>
<dbReference type="SUPFAM" id="SSF56059">
    <property type="entry name" value="Glutathione synthetase ATP-binding domain-like"/>
    <property type="match status" value="1"/>
</dbReference>
<dbReference type="InterPro" id="IPR004344">
    <property type="entry name" value="TTL/TTLL_fam"/>
</dbReference>
<dbReference type="Gene3D" id="3.30.470.20">
    <property type="entry name" value="ATP-grasp fold, B domain"/>
    <property type="match status" value="1"/>
</dbReference>
<evidence type="ECO:0000313" key="5">
    <source>
        <dbReference type="Proteomes" id="UP000494040"/>
    </source>
</evidence>
<dbReference type="OrthoDB" id="277439at2759"/>
<name>A0A8I6RTE5_CIMLE</name>
<sequence length="574" mass="65753">MIEKPFIFKINDNGTGPNLLHQVFLERGWQEFTEATCTKERWNIWWRTTGFPVSHYKALKGWQFTNHVPKASAICKKDYLSRYLRCMKNNYGFIFDFSPEAFILPNDYSKLVETCNKLDDIWICKPVGQSQGKGISIFRKISELTFDSHTVVQRYVRDPFLIGGYKFDLRLYVCVPCFHPLTIYLYREGLARFSTDKFSLSDLKNRYAHLTNSSVNKQGPGYSEMKDKVGAGCKWTLKQLRHYLKQNEIDDWLLWQRIVNMIVLTVASQVSGVPTTPNCFEFYGFDVLIDQDLKPWLLEVNSSPALCTDCDVDPAVKKPMLHDMFDLLGLPICNTGLSLFCERDVSGDEASDEESDLRILQRTATNAATVVAMAQKWKKHVSLPLEGSKSHPSLMKRDCKNKRLRSSCSTLSLSQSSQKKLPKRKTALSTCIVGAYTGNDGRYGFKYDIIDDLVKKEKSKTKWDNGIDWKYPTSSAGHWVRVYPFRQGIPEPRKSKACTSLIAQNQNGTNGTMKAENISKNVDKEIKNIVTQVTKYYKTARDSFIKNKTLNDCAKDSYLVSQTKICEDVWHPLL</sequence>
<dbReference type="GeneID" id="106667612"/>
<dbReference type="RefSeq" id="XP_014251155.1">
    <property type="nucleotide sequence ID" value="XM_014395669.2"/>
</dbReference>
<dbReference type="GO" id="GO:0036064">
    <property type="term" value="C:ciliary basal body"/>
    <property type="evidence" value="ECO:0007669"/>
    <property type="project" value="TreeGrafter"/>
</dbReference>
<dbReference type="PANTHER" id="PTHR12241">
    <property type="entry name" value="TUBULIN POLYGLUTAMYLASE"/>
    <property type="match status" value="1"/>
</dbReference>
<evidence type="ECO:0000256" key="1">
    <source>
        <dbReference type="ARBA" id="ARBA00022598"/>
    </source>
</evidence>
<dbReference type="PROSITE" id="PS51221">
    <property type="entry name" value="TTL"/>
    <property type="match status" value="1"/>
</dbReference>
<dbReference type="PANTHER" id="PTHR12241:SF118">
    <property type="entry name" value="TUBULIN POLYGLUTAMYLASE TTLL2-RELATED"/>
    <property type="match status" value="1"/>
</dbReference>
<protein>
    <recommendedName>
        <fullName evidence="6">Tubulin polyglutamylase TTLL2</fullName>
    </recommendedName>
</protein>
<dbReference type="GO" id="GO:0015631">
    <property type="term" value="F:tubulin binding"/>
    <property type="evidence" value="ECO:0007669"/>
    <property type="project" value="TreeGrafter"/>
</dbReference>